<accession>A0A2N8PWD2</accession>
<evidence type="ECO:0000313" key="4">
    <source>
        <dbReference type="Proteomes" id="UP000316316"/>
    </source>
</evidence>
<evidence type="ECO:0000313" key="5">
    <source>
        <dbReference type="Proteomes" id="UP001264335"/>
    </source>
</evidence>
<dbReference type="Proteomes" id="UP001264335">
    <property type="component" value="Unassembled WGS sequence"/>
</dbReference>
<evidence type="ECO:0000259" key="1">
    <source>
        <dbReference type="Pfam" id="PF00586"/>
    </source>
</evidence>
<dbReference type="AlphaFoldDB" id="A0A2N8PWD2"/>
<sequence>MSLIKEYRDLSILPISKGKSLVIACDSSAGIGKKEHDAVEIDPAITAAFCLRVPLMELLCYGAEPIAVIDLIGNEYAPTGERMLKGIREELARAELSNITLNGSTEENMFTKTTSVGITVVAETKAGKENFQMQQACSLLQLGQPYVGEQVVKNRETIFSYPLVKALRSEPGVIDMLPVGSKGIRYEAELMAKDSEFQIHFSEVENLDCSAGPATVILIAVKSEQEADITSRYSELKKIGEYKKR</sequence>
<dbReference type="GeneID" id="69568368"/>
<organism evidence="3 4">
    <name type="scientific">Enterococcus avium</name>
    <name type="common">Streptococcus avium</name>
    <dbReference type="NCBI Taxonomy" id="33945"/>
    <lineage>
        <taxon>Bacteria</taxon>
        <taxon>Bacillati</taxon>
        <taxon>Bacillota</taxon>
        <taxon>Bacilli</taxon>
        <taxon>Lactobacillales</taxon>
        <taxon>Enterococcaceae</taxon>
        <taxon>Enterococcus</taxon>
    </lineage>
</organism>
<proteinExistence type="predicted"/>
<dbReference type="EMBL" id="PDXQ01000001">
    <property type="protein sequence ID" value="TRZ33719.1"/>
    <property type="molecule type" value="Genomic_DNA"/>
</dbReference>
<dbReference type="InterPro" id="IPR036921">
    <property type="entry name" value="PurM-like_N_sf"/>
</dbReference>
<dbReference type="Pfam" id="PF00586">
    <property type="entry name" value="AIRS"/>
    <property type="match status" value="1"/>
</dbReference>
<comment type="caution">
    <text evidence="3">The sequence shown here is derived from an EMBL/GenBank/DDBJ whole genome shotgun (WGS) entry which is preliminary data.</text>
</comment>
<dbReference type="InterPro" id="IPR016188">
    <property type="entry name" value="PurM-like_N"/>
</dbReference>
<protein>
    <recommendedName>
        <fullName evidence="1">PurM-like N-terminal domain-containing protein</fullName>
    </recommendedName>
</protein>
<dbReference type="Proteomes" id="UP000316316">
    <property type="component" value="Unassembled WGS sequence"/>
</dbReference>
<evidence type="ECO:0000313" key="3">
    <source>
        <dbReference type="EMBL" id="TRZ33719.1"/>
    </source>
</evidence>
<dbReference type="Gene3D" id="3.30.1330.10">
    <property type="entry name" value="PurM-like, N-terminal domain"/>
    <property type="match status" value="1"/>
</dbReference>
<reference evidence="3 4" key="1">
    <citation type="submission" date="2017-10" db="EMBL/GenBank/DDBJ databases">
        <title>FDA dAtabase for Regulatory Grade micrObial Sequences (FDA-ARGOS): Supporting development and validation of Infectious Disease Dx tests.</title>
        <authorList>
            <person name="Campos J."/>
            <person name="Goldberg B."/>
            <person name="Tallon L.J."/>
            <person name="Sadzewicz L."/>
            <person name="Sengamalay N."/>
            <person name="Ott S."/>
            <person name="Godinez A."/>
            <person name="Nagaraj S."/>
            <person name="Vyas G."/>
            <person name="Aluvathingal J."/>
            <person name="Nadendla S."/>
            <person name="Geyer C."/>
            <person name="Nandy P."/>
            <person name="Hobson J."/>
            <person name="Sichtig H."/>
        </authorList>
    </citation>
    <scope>NUCLEOTIDE SEQUENCE [LARGE SCALE GENOMIC DNA]</scope>
    <source>
        <strain evidence="3 4">FDAARGOS_185</strain>
    </source>
</reference>
<gene>
    <name evidence="3" type="ORF">AUF17_06335</name>
    <name evidence="2" type="ORF">P7D79_01870</name>
</gene>
<dbReference type="RefSeq" id="WP_016179916.1">
    <property type="nucleotide sequence ID" value="NZ_CAAKOC010000201.1"/>
</dbReference>
<feature type="domain" description="PurM-like N-terminal" evidence="1">
    <location>
        <begin position="9"/>
        <end position="121"/>
    </location>
</feature>
<reference evidence="2 5" key="2">
    <citation type="submission" date="2023-03" db="EMBL/GenBank/DDBJ databases">
        <authorList>
            <person name="Shen W."/>
            <person name="Cai J."/>
        </authorList>
    </citation>
    <scope>NUCLEOTIDE SEQUENCE [LARGE SCALE GENOMIC DNA]</scope>
    <source>
        <strain evidence="2 5">Y2</strain>
    </source>
</reference>
<name>A0A2N8PWD2_ENTAV</name>
<dbReference type="EMBL" id="JARPWY010000003">
    <property type="protein sequence ID" value="MDT2512971.1"/>
    <property type="molecule type" value="Genomic_DNA"/>
</dbReference>
<evidence type="ECO:0000313" key="2">
    <source>
        <dbReference type="EMBL" id="MDT2512971.1"/>
    </source>
</evidence>